<evidence type="ECO:0000256" key="24">
    <source>
        <dbReference type="ARBA" id="ARBA00043777"/>
    </source>
</evidence>
<evidence type="ECO:0000256" key="10">
    <source>
        <dbReference type="ARBA" id="ARBA00023128"/>
    </source>
</evidence>
<evidence type="ECO:0000256" key="38">
    <source>
        <dbReference type="ARBA" id="ARBA00058068"/>
    </source>
</evidence>
<keyword evidence="6 41" id="KW-0032">Aminotransferase</keyword>
<evidence type="ECO:0000256" key="11">
    <source>
        <dbReference type="ARBA" id="ARBA00033660"/>
    </source>
</evidence>
<evidence type="ECO:0000256" key="30">
    <source>
        <dbReference type="ARBA" id="ARBA00044258"/>
    </source>
</evidence>
<dbReference type="GO" id="GO:0005739">
    <property type="term" value="C:mitochondrion"/>
    <property type="evidence" value="ECO:0007669"/>
    <property type="project" value="UniProtKB-SubCell"/>
</dbReference>
<evidence type="ECO:0000256" key="29">
    <source>
        <dbReference type="ARBA" id="ARBA00044257"/>
    </source>
</evidence>
<comment type="catalytic activity">
    <reaction evidence="36">
        <text>oxaloacetate + L-alanine = L-aspartate + pyruvate</text>
        <dbReference type="Rhea" id="RHEA:77347"/>
        <dbReference type="ChEBI" id="CHEBI:15361"/>
        <dbReference type="ChEBI" id="CHEBI:16452"/>
        <dbReference type="ChEBI" id="CHEBI:29991"/>
        <dbReference type="ChEBI" id="CHEBI:57972"/>
    </reaction>
</comment>
<protein>
    <recommendedName>
        <fullName evidence="13">Alanine--glyoxylate aminotransferase 2, mitochondrial</fullName>
        <ecNumber evidence="28">2.6.1.18</ecNumber>
        <ecNumber evidence="12">2.6.1.40</ecNumber>
        <ecNumber evidence="5">2.6.1.44</ecNumber>
    </recommendedName>
    <alternativeName>
        <fullName evidence="14">(R)-3-amino-2-methylpropionate--pyruvate transaminase</fullName>
    </alternativeName>
    <alternativeName>
        <fullName evidence="16">Beta-ALAAT II</fullName>
    </alternativeName>
    <alternativeName>
        <fullName evidence="17">Beta-alanine-pyruvate aminotransferase</fullName>
    </alternativeName>
    <alternativeName>
        <fullName evidence="30">D-3-aminoisobutyrate-pyruvate aminotransferase</fullName>
    </alternativeName>
    <alternativeName>
        <fullName evidence="15">D-AIBAT</fullName>
    </alternativeName>
    <alternativeName>
        <fullName evidence="29">D-beta-aminoisobutyrate-pyruvate aminotransferase</fullName>
    </alternativeName>
</protein>
<dbReference type="InterPro" id="IPR015422">
    <property type="entry name" value="PyrdxlP-dep_Trfase_small"/>
</dbReference>
<dbReference type="Proteomes" id="UP001652621">
    <property type="component" value="Unplaced"/>
</dbReference>
<evidence type="ECO:0000256" key="6">
    <source>
        <dbReference type="ARBA" id="ARBA00022576"/>
    </source>
</evidence>
<accession>T1P817</accession>
<evidence type="ECO:0000256" key="19">
    <source>
        <dbReference type="ARBA" id="ARBA00043679"/>
    </source>
</evidence>
<dbReference type="VEuPathDB" id="VectorBase:MDOMA2_012040"/>
<dbReference type="FunFam" id="3.40.640.10:FF:000055">
    <property type="entry name" value="Alanine--glyoxylate aminotransferase 2, mitochondrial"/>
    <property type="match status" value="1"/>
</dbReference>
<keyword evidence="8 39" id="KW-0663">Pyridoxal phosphate</keyword>
<comment type="function">
    <text evidence="38">Multifunctional aminotransferase with a broad substrate specificity. Catalyzes the conversion of glyoxylate to glycine using alanine as the amino donor. Catalyzes metabolism of not L- but the D-isomer of D-beta-aminoisobutyric acid to generate 2-methyl-3-oxopropanoate and alanine. Catalyzes the transfer of the amino group from beta-alanine to pyruvate to yield L-alanine and 3-oxopropanoate. Can metabolize NG-monomethyl-L-arginine (NMMA), asymmetric NG,NG-dimethyl-L-arginine (ADMA) and symmetric NG,N'G-dimethyl-L-arginine (SDMA). ADMA is a potent inhibitor of nitric-oxide (NO) synthase, and this activity provides mechanism through which the kidney regulates blood pressure.</text>
</comment>
<evidence type="ECO:0000256" key="18">
    <source>
        <dbReference type="ARBA" id="ARBA00043669"/>
    </source>
</evidence>
<comment type="catalytic activity">
    <reaction evidence="21">
        <text>N(omega),N(omega)-dimethyl-L-arginine + oxaloacetate = 5-(3,3-dimethylguanidino)-2-oxopentanoate + L-aspartate</text>
        <dbReference type="Rhea" id="RHEA:77343"/>
        <dbReference type="ChEBI" id="CHEBI:16452"/>
        <dbReference type="ChEBI" id="CHEBI:29991"/>
        <dbReference type="ChEBI" id="CHEBI:58326"/>
        <dbReference type="ChEBI" id="CHEBI:197301"/>
    </reaction>
</comment>
<reference evidence="42" key="2">
    <citation type="submission" date="2021-01" db="UniProtKB">
        <authorList>
            <consortium name="EnsemblMetazoa"/>
        </authorList>
    </citation>
    <scope>IDENTIFICATION</scope>
    <source>
        <strain evidence="42">Aabys</strain>
    </source>
</reference>
<evidence type="ECO:0000256" key="37">
    <source>
        <dbReference type="ARBA" id="ARBA00049480"/>
    </source>
</evidence>
<evidence type="ECO:0000256" key="8">
    <source>
        <dbReference type="ARBA" id="ARBA00022898"/>
    </source>
</evidence>
<comment type="catalytic activity">
    <reaction evidence="32">
        <text>L-ornithine + glyoxylate = 5-amino-2-oxopentanoate + glycine</text>
        <dbReference type="Rhea" id="RHEA:77331"/>
        <dbReference type="ChEBI" id="CHEBI:36655"/>
        <dbReference type="ChEBI" id="CHEBI:46911"/>
        <dbReference type="ChEBI" id="CHEBI:57305"/>
        <dbReference type="ChEBI" id="CHEBI:58802"/>
    </reaction>
</comment>
<evidence type="ECO:0000256" key="1">
    <source>
        <dbReference type="ARBA" id="ARBA00001933"/>
    </source>
</evidence>
<dbReference type="GO" id="GO:0047305">
    <property type="term" value="F:(R)-3-amino-2-methylpropionate-pyruvate transaminase activity"/>
    <property type="evidence" value="ECO:0007669"/>
    <property type="project" value="UniProtKB-EC"/>
</dbReference>
<comment type="catalytic activity">
    <reaction evidence="27">
        <text>2-oxopentanoate + N(omega),N(omega)-dimethyl-L-arginine = 5-(3,3-dimethylguanidino)-2-oxopentanoate + L-2-aminopentanoate</text>
        <dbReference type="Rhea" id="RHEA:77359"/>
        <dbReference type="ChEBI" id="CHEBI:28644"/>
        <dbReference type="ChEBI" id="CHEBI:58326"/>
        <dbReference type="ChEBI" id="CHEBI:58441"/>
        <dbReference type="ChEBI" id="CHEBI:197301"/>
    </reaction>
</comment>
<evidence type="ECO:0000256" key="26">
    <source>
        <dbReference type="ARBA" id="ARBA00043825"/>
    </source>
</evidence>
<evidence type="ECO:0000256" key="4">
    <source>
        <dbReference type="ARBA" id="ARBA00011881"/>
    </source>
</evidence>
<dbReference type="PANTHER" id="PTHR45688:SF3">
    <property type="entry name" value="ALANINE--GLYOXYLATE AMINOTRANSFERASE 2, MITOCHONDRIAL"/>
    <property type="match status" value="1"/>
</dbReference>
<dbReference type="Gene3D" id="3.90.1150.10">
    <property type="entry name" value="Aspartate Aminotransferase, domain 1"/>
    <property type="match status" value="1"/>
</dbReference>
<organism evidence="41">
    <name type="scientific">Musca domestica</name>
    <name type="common">House fly</name>
    <dbReference type="NCBI Taxonomy" id="7370"/>
    <lineage>
        <taxon>Eukaryota</taxon>
        <taxon>Metazoa</taxon>
        <taxon>Ecdysozoa</taxon>
        <taxon>Arthropoda</taxon>
        <taxon>Hexapoda</taxon>
        <taxon>Insecta</taxon>
        <taxon>Pterygota</taxon>
        <taxon>Neoptera</taxon>
        <taxon>Endopterygota</taxon>
        <taxon>Diptera</taxon>
        <taxon>Brachycera</taxon>
        <taxon>Muscomorpha</taxon>
        <taxon>Muscoidea</taxon>
        <taxon>Muscidae</taxon>
        <taxon>Musca</taxon>
    </lineage>
</organism>
<evidence type="ECO:0000256" key="36">
    <source>
        <dbReference type="ARBA" id="ARBA00048916"/>
    </source>
</evidence>
<reference evidence="44" key="3">
    <citation type="submission" date="2025-04" db="UniProtKB">
        <authorList>
            <consortium name="RefSeq"/>
        </authorList>
    </citation>
    <scope>IDENTIFICATION</scope>
    <source>
        <strain evidence="44">Aabys</strain>
    </source>
</reference>
<evidence type="ECO:0000256" key="22">
    <source>
        <dbReference type="ARBA" id="ARBA00043751"/>
    </source>
</evidence>
<evidence type="ECO:0000256" key="21">
    <source>
        <dbReference type="ARBA" id="ARBA00043749"/>
    </source>
</evidence>
<comment type="catalytic activity">
    <reaction evidence="37">
        <text>N(omega),N('omega)-dimethyl-L-arginine + glyoxylate = 5-(3,3'-dimethylguanidino)-2-oxopentanoate + glycine</text>
        <dbReference type="Rhea" id="RHEA:77315"/>
        <dbReference type="ChEBI" id="CHEBI:36655"/>
        <dbReference type="ChEBI" id="CHEBI:57305"/>
        <dbReference type="ChEBI" id="CHEBI:197308"/>
        <dbReference type="ChEBI" id="CHEBI:197310"/>
    </reaction>
</comment>
<evidence type="ECO:0000256" key="5">
    <source>
        <dbReference type="ARBA" id="ARBA00013049"/>
    </source>
</evidence>
<evidence type="ECO:0000256" key="32">
    <source>
        <dbReference type="ARBA" id="ARBA00048264"/>
    </source>
</evidence>
<evidence type="ECO:0000256" key="12">
    <source>
        <dbReference type="ARBA" id="ARBA00039130"/>
    </source>
</evidence>
<reference evidence="41" key="1">
    <citation type="submission" date="2012-08" db="EMBL/GenBank/DDBJ databases">
        <title>Transcriptome of adult Musca domestica launches a platform for comparative house fly gene expression and characterization of differential gene expression among resistant and susceptible house flies.</title>
        <authorList>
            <person name="Liu N."/>
            <person name="Zhang L."/>
            <person name="Li M."/>
            <person name="Reid W."/>
        </authorList>
    </citation>
    <scope>NUCLEOTIDE SEQUENCE</scope>
    <source>
        <strain evidence="41">ALHF</strain>
        <tissue evidence="41">Whole body</tissue>
    </source>
</reference>
<dbReference type="EMBL" id="KA644689">
    <property type="protein sequence ID" value="AFP59318.1"/>
    <property type="molecule type" value="mRNA"/>
</dbReference>
<evidence type="ECO:0000313" key="42">
    <source>
        <dbReference type="EnsemblMetazoa" id="MDOA007955-PB"/>
    </source>
</evidence>
<evidence type="ECO:0000256" key="17">
    <source>
        <dbReference type="ARBA" id="ARBA00042669"/>
    </source>
</evidence>
<evidence type="ECO:0000256" key="7">
    <source>
        <dbReference type="ARBA" id="ARBA00022679"/>
    </source>
</evidence>
<comment type="catalytic activity">
    <reaction evidence="18">
        <text>N(omega),N(omega)-dimethyl-L-arginine + pyruvate = 5-(3,3-dimethylguanidino)-2-oxopentanoate + L-alanine</text>
        <dbReference type="Rhea" id="RHEA:77303"/>
        <dbReference type="ChEBI" id="CHEBI:15361"/>
        <dbReference type="ChEBI" id="CHEBI:57972"/>
        <dbReference type="ChEBI" id="CHEBI:58326"/>
        <dbReference type="ChEBI" id="CHEBI:197301"/>
    </reaction>
</comment>
<evidence type="ECO:0000313" key="43">
    <source>
        <dbReference type="Proteomes" id="UP001652621"/>
    </source>
</evidence>
<dbReference type="VEuPathDB" id="VectorBase:MDOA007955"/>
<comment type="catalytic activity">
    <reaction evidence="20">
        <text>(R)-3-amino-2-methylpropanoate + pyruvate = 2-methyl-3-oxopropanoate + L-alanine</text>
        <dbReference type="Rhea" id="RHEA:18393"/>
        <dbReference type="ChEBI" id="CHEBI:15361"/>
        <dbReference type="ChEBI" id="CHEBI:57700"/>
        <dbReference type="ChEBI" id="CHEBI:57731"/>
        <dbReference type="ChEBI" id="CHEBI:57972"/>
        <dbReference type="EC" id="2.6.1.40"/>
    </reaction>
    <physiologicalReaction direction="left-to-right" evidence="20">
        <dbReference type="Rhea" id="RHEA:18394"/>
    </physiologicalReaction>
</comment>
<feature type="region of interest" description="Disordered" evidence="40">
    <location>
        <begin position="1"/>
        <end position="31"/>
    </location>
</feature>
<comment type="catalytic activity">
    <reaction evidence="23">
        <text>N(omega)-methyl-L-arginine + pyruvate = 5-(3-methylguanidino)-2-oxopentanoate + L-alanine</text>
        <dbReference type="Rhea" id="RHEA:77319"/>
        <dbReference type="ChEBI" id="CHEBI:15361"/>
        <dbReference type="ChEBI" id="CHEBI:57972"/>
        <dbReference type="ChEBI" id="CHEBI:114953"/>
        <dbReference type="ChEBI" id="CHEBI:197314"/>
    </reaction>
</comment>
<evidence type="ECO:0000256" key="40">
    <source>
        <dbReference type="SAM" id="MobiDB-lite"/>
    </source>
</evidence>
<evidence type="ECO:0000256" key="34">
    <source>
        <dbReference type="ARBA" id="ARBA00048560"/>
    </source>
</evidence>
<comment type="cofactor">
    <cofactor evidence="1">
        <name>pyridoxal 5'-phosphate</name>
        <dbReference type="ChEBI" id="CHEBI:597326"/>
    </cofactor>
</comment>
<comment type="catalytic activity">
    <reaction evidence="31">
        <text>N(omega),N(omega)-dimethyl-L-arginine + glyoxylate = 5-(3,3-dimethylguanidino)-2-oxopentanoate + glycine</text>
        <dbReference type="Rhea" id="RHEA:77311"/>
        <dbReference type="ChEBI" id="CHEBI:36655"/>
        <dbReference type="ChEBI" id="CHEBI:57305"/>
        <dbReference type="ChEBI" id="CHEBI:58326"/>
        <dbReference type="ChEBI" id="CHEBI:197301"/>
    </reaction>
</comment>
<dbReference type="EC" id="2.6.1.44" evidence="5"/>
<name>T1P817_MUSDO</name>
<evidence type="ECO:0000256" key="15">
    <source>
        <dbReference type="ARBA" id="ARBA00041845"/>
    </source>
</evidence>
<dbReference type="GO" id="GO:0030170">
    <property type="term" value="F:pyridoxal phosphate binding"/>
    <property type="evidence" value="ECO:0007669"/>
    <property type="project" value="InterPro"/>
</dbReference>
<dbReference type="CDD" id="cd00610">
    <property type="entry name" value="OAT_like"/>
    <property type="match status" value="1"/>
</dbReference>
<dbReference type="STRING" id="7370.T1P817"/>
<dbReference type="Pfam" id="PF00202">
    <property type="entry name" value="Aminotran_3"/>
    <property type="match status" value="1"/>
</dbReference>
<dbReference type="GO" id="GO:0009436">
    <property type="term" value="P:glyoxylate catabolic process"/>
    <property type="evidence" value="ECO:0007669"/>
    <property type="project" value="TreeGrafter"/>
</dbReference>
<dbReference type="Gene3D" id="3.40.640.10">
    <property type="entry name" value="Type I PLP-dependent aspartate aminotransferase-like (Major domain)"/>
    <property type="match status" value="1"/>
</dbReference>
<comment type="catalytic activity">
    <reaction evidence="19">
        <text>(2S)-2-aminobutanoate + glyoxylate = 2-oxobutanoate + glycine</text>
        <dbReference type="Rhea" id="RHEA:77339"/>
        <dbReference type="ChEBI" id="CHEBI:16763"/>
        <dbReference type="ChEBI" id="CHEBI:36655"/>
        <dbReference type="ChEBI" id="CHEBI:57305"/>
        <dbReference type="ChEBI" id="CHEBI:74359"/>
    </reaction>
</comment>
<comment type="subunit">
    <text evidence="4">Homotetramer.</text>
</comment>
<comment type="catalytic activity">
    <reaction evidence="26">
        <text>3-oxopropanoate + L-alanine = beta-alanine + pyruvate</text>
        <dbReference type="Rhea" id="RHEA:14077"/>
        <dbReference type="ChEBI" id="CHEBI:15361"/>
        <dbReference type="ChEBI" id="CHEBI:33190"/>
        <dbReference type="ChEBI" id="CHEBI:57966"/>
        <dbReference type="ChEBI" id="CHEBI:57972"/>
        <dbReference type="EC" id="2.6.1.18"/>
    </reaction>
    <physiologicalReaction direction="right-to-left" evidence="26">
        <dbReference type="Rhea" id="RHEA:14079"/>
    </physiologicalReaction>
</comment>
<gene>
    <name evidence="42" type="primary">101893078</name>
    <name evidence="44" type="synonym">LOC101893078</name>
</gene>
<keyword evidence="9" id="KW-0809">Transit peptide</keyword>
<keyword evidence="10" id="KW-0496">Mitochondrion</keyword>
<evidence type="ECO:0000256" key="27">
    <source>
        <dbReference type="ARBA" id="ARBA00043826"/>
    </source>
</evidence>
<proteinExistence type="evidence at transcript level"/>
<dbReference type="PROSITE" id="PS00600">
    <property type="entry name" value="AA_TRANSFER_CLASS_3"/>
    <property type="match status" value="1"/>
</dbReference>
<evidence type="ECO:0000256" key="39">
    <source>
        <dbReference type="RuleBase" id="RU003560"/>
    </source>
</evidence>
<evidence type="ECO:0000256" key="33">
    <source>
        <dbReference type="ARBA" id="ARBA00048500"/>
    </source>
</evidence>
<dbReference type="RefSeq" id="XP_005182508.1">
    <property type="nucleotide sequence ID" value="XM_005182451.3"/>
</dbReference>
<dbReference type="KEGG" id="mde:101893078"/>
<sequence>MMSRNILAHSSRLIRPGRQPSRRTSTLNSKAAPATVTVLQNEMPDCDHKPPTYKGPSYENITELRRNHLTPNIQSYYKKPLLISSGHMQWLYDHDGNRYLDMFGGIVTVSVGHCHPKVNKALEQQIKTLWHTTNIYMHPKIHEYAQKLTAKFPGNLKAVCFVNSGSEANDLAMLMARLHTGNQDILTLRNCYHGMSPYTMGLTAHSTWRFPLAGVSNGIHHVMNPDPYTGIWGGANCRDSPIQTDRKCDCSVETGCKATDMYYNELEQTFKYSLPRGKVAAMFAESIQGVGGTVQFPKGYIKKAAELVRANGGVFVADEVQTGFGRTGDHFWGFEGHGIVPDIVTMAKGIGNGFPMAAVVTTPEIAKSLGMALHFNTYGGNPMASAVGIAVLDVIEEEQLQKNSLEVGTYFLNKLAELRDSYEIVGDVRGKGLMIGLELVSDRKTKAPLGVPHVLEIWEQCKDMGVLFGRGGLNGNIMCLKPPMCITKNDVDFAVGVFETILSNHYLKEPRNWRQYERK</sequence>
<evidence type="ECO:0000256" key="25">
    <source>
        <dbReference type="ARBA" id="ARBA00043798"/>
    </source>
</evidence>
<dbReference type="PANTHER" id="PTHR45688">
    <property type="match status" value="1"/>
</dbReference>
<dbReference type="eggNOG" id="KOG1404">
    <property type="taxonomic scope" value="Eukaryota"/>
</dbReference>
<comment type="catalytic activity">
    <reaction evidence="35">
        <text>N(omega)-methyl-L-arginine + glyoxylate = 5-(3-methylguanidino)-2-oxopentanoate + glycine</text>
        <dbReference type="Rhea" id="RHEA:77323"/>
        <dbReference type="ChEBI" id="CHEBI:36655"/>
        <dbReference type="ChEBI" id="CHEBI:57305"/>
        <dbReference type="ChEBI" id="CHEBI:114953"/>
        <dbReference type="ChEBI" id="CHEBI:197314"/>
    </reaction>
</comment>
<keyword evidence="7 41" id="KW-0808">Transferase</keyword>
<evidence type="ECO:0000256" key="13">
    <source>
        <dbReference type="ARBA" id="ARBA00039862"/>
    </source>
</evidence>
<evidence type="ECO:0000256" key="20">
    <source>
        <dbReference type="ARBA" id="ARBA00043726"/>
    </source>
</evidence>
<dbReference type="AlphaFoldDB" id="T1P817"/>
<comment type="catalytic activity">
    <reaction evidence="34">
        <text>N(omega),N(omega)-dimethyl-L-arginine + 2-oxobutanoate = 5-(3,3-dimethylguanidino)-2-oxopentanoate + (2S)-2-aminobutanoate</text>
        <dbReference type="Rhea" id="RHEA:77351"/>
        <dbReference type="ChEBI" id="CHEBI:16763"/>
        <dbReference type="ChEBI" id="CHEBI:58326"/>
        <dbReference type="ChEBI" id="CHEBI:74359"/>
        <dbReference type="ChEBI" id="CHEBI:197301"/>
    </reaction>
</comment>
<dbReference type="OrthoDB" id="10261433at2759"/>
<dbReference type="GO" id="GO:0016223">
    <property type="term" value="F:beta-alanine:pyruvate transaminase activity"/>
    <property type="evidence" value="ECO:0007669"/>
    <property type="project" value="UniProtKB-EC"/>
</dbReference>
<comment type="catalytic activity">
    <reaction evidence="22">
        <text>2-oxobutanoate + L-alanine = (2S)-2-aminobutanoate + pyruvate</text>
        <dbReference type="Rhea" id="RHEA:77355"/>
        <dbReference type="ChEBI" id="CHEBI:15361"/>
        <dbReference type="ChEBI" id="CHEBI:16763"/>
        <dbReference type="ChEBI" id="CHEBI:57972"/>
        <dbReference type="ChEBI" id="CHEBI:74359"/>
        <dbReference type="EC" id="2.6.1.44"/>
    </reaction>
</comment>
<dbReference type="GO" id="GO:0019481">
    <property type="term" value="P:L-alanine catabolic process, by transamination"/>
    <property type="evidence" value="ECO:0007669"/>
    <property type="project" value="TreeGrafter"/>
</dbReference>
<evidence type="ECO:0000256" key="16">
    <source>
        <dbReference type="ARBA" id="ARBA00042611"/>
    </source>
</evidence>
<evidence type="ECO:0000256" key="28">
    <source>
        <dbReference type="ARBA" id="ARBA00044055"/>
    </source>
</evidence>
<comment type="catalytic activity">
    <reaction evidence="33">
        <text>2-oxohexanoate + N(omega),N(omega)-dimethyl-L-arginine = L-2-aminohexanoate + 5-(3,3-dimethylguanidino)-2-oxopentanoate</text>
        <dbReference type="Rhea" id="RHEA:77363"/>
        <dbReference type="ChEBI" id="CHEBI:35177"/>
        <dbReference type="ChEBI" id="CHEBI:58326"/>
        <dbReference type="ChEBI" id="CHEBI:58455"/>
        <dbReference type="ChEBI" id="CHEBI:197301"/>
    </reaction>
</comment>
<evidence type="ECO:0000256" key="3">
    <source>
        <dbReference type="ARBA" id="ARBA00008954"/>
    </source>
</evidence>
<comment type="similarity">
    <text evidence="3 39">Belongs to the class-III pyridoxal-phosphate-dependent aminotransferase family.</text>
</comment>
<evidence type="ECO:0000256" key="14">
    <source>
        <dbReference type="ARBA" id="ARBA00041662"/>
    </source>
</evidence>
<keyword evidence="43" id="KW-1185">Reference proteome</keyword>
<dbReference type="InterPro" id="IPR049704">
    <property type="entry name" value="Aminotrans_3_PPA_site"/>
</dbReference>
<evidence type="ECO:0000313" key="44">
    <source>
        <dbReference type="RefSeq" id="XP_005182508.1"/>
    </source>
</evidence>
<dbReference type="GeneID" id="101893078"/>
<evidence type="ECO:0000256" key="23">
    <source>
        <dbReference type="ARBA" id="ARBA00043758"/>
    </source>
</evidence>
<comment type="catalytic activity">
    <reaction evidence="24">
        <text>L-ornithine + pyruvate = 5-amino-2-oxopentanoate + L-alanine</text>
        <dbReference type="Rhea" id="RHEA:77327"/>
        <dbReference type="ChEBI" id="CHEBI:15361"/>
        <dbReference type="ChEBI" id="CHEBI:46911"/>
        <dbReference type="ChEBI" id="CHEBI:57972"/>
        <dbReference type="ChEBI" id="CHEBI:58802"/>
    </reaction>
</comment>
<dbReference type="SUPFAM" id="SSF53383">
    <property type="entry name" value="PLP-dependent transferases"/>
    <property type="match status" value="1"/>
</dbReference>
<evidence type="ECO:0000313" key="41">
    <source>
        <dbReference type="EMBL" id="AFP59318.1"/>
    </source>
</evidence>
<evidence type="ECO:0000256" key="35">
    <source>
        <dbReference type="ARBA" id="ARBA00048760"/>
    </source>
</evidence>
<evidence type="ECO:0000256" key="31">
    <source>
        <dbReference type="ARBA" id="ARBA00047892"/>
    </source>
</evidence>
<dbReference type="EC" id="2.6.1.18" evidence="28"/>
<dbReference type="EnsemblMetazoa" id="MDOA007955-RB">
    <property type="protein sequence ID" value="MDOA007955-PB"/>
    <property type="gene ID" value="MDOA007955"/>
</dbReference>
<dbReference type="GO" id="GO:0008453">
    <property type="term" value="F:alanine-glyoxylate transaminase activity"/>
    <property type="evidence" value="ECO:0007669"/>
    <property type="project" value="UniProtKB-EC"/>
</dbReference>
<evidence type="ECO:0000256" key="2">
    <source>
        <dbReference type="ARBA" id="ARBA00004173"/>
    </source>
</evidence>
<comment type="catalytic activity">
    <reaction evidence="25">
        <text>N(omega),N('omega)-dimethyl-L-arginine + pyruvate = 5-(3,3'-dimethylguanidino)-2-oxopentanoate + L-alanine</text>
        <dbReference type="Rhea" id="RHEA:77307"/>
        <dbReference type="ChEBI" id="CHEBI:15361"/>
        <dbReference type="ChEBI" id="CHEBI:57972"/>
        <dbReference type="ChEBI" id="CHEBI:197308"/>
        <dbReference type="ChEBI" id="CHEBI:197310"/>
    </reaction>
</comment>
<dbReference type="EC" id="2.6.1.40" evidence="12"/>
<evidence type="ECO:0000256" key="9">
    <source>
        <dbReference type="ARBA" id="ARBA00022946"/>
    </source>
</evidence>
<dbReference type="InterPro" id="IPR015421">
    <property type="entry name" value="PyrdxlP-dep_Trfase_major"/>
</dbReference>
<dbReference type="InterPro" id="IPR015424">
    <property type="entry name" value="PyrdxlP-dep_Trfase"/>
</dbReference>
<comment type="catalytic activity">
    <reaction evidence="11">
        <text>glyoxylate + L-alanine = glycine + pyruvate</text>
        <dbReference type="Rhea" id="RHEA:24248"/>
        <dbReference type="ChEBI" id="CHEBI:15361"/>
        <dbReference type="ChEBI" id="CHEBI:36655"/>
        <dbReference type="ChEBI" id="CHEBI:57305"/>
        <dbReference type="ChEBI" id="CHEBI:57972"/>
        <dbReference type="EC" id="2.6.1.44"/>
    </reaction>
    <physiologicalReaction direction="left-to-right" evidence="11">
        <dbReference type="Rhea" id="RHEA:24249"/>
    </physiologicalReaction>
</comment>
<dbReference type="InterPro" id="IPR005814">
    <property type="entry name" value="Aminotrans_3"/>
</dbReference>
<comment type="subcellular location">
    <subcellularLocation>
        <location evidence="2">Mitochondrion</location>
    </subcellularLocation>
</comment>